<accession>A0A8X6W0G7</accession>
<reference evidence="1" key="1">
    <citation type="submission" date="2020-08" db="EMBL/GenBank/DDBJ databases">
        <title>Multicomponent nature underlies the extraordinary mechanical properties of spider dragline silk.</title>
        <authorList>
            <person name="Kono N."/>
            <person name="Nakamura H."/>
            <person name="Mori M."/>
            <person name="Yoshida Y."/>
            <person name="Ohtoshi R."/>
            <person name="Malay A.D."/>
            <person name="Moran D.A.P."/>
            <person name="Tomita M."/>
            <person name="Numata K."/>
            <person name="Arakawa K."/>
        </authorList>
    </citation>
    <scope>NUCLEOTIDE SEQUENCE</scope>
</reference>
<sequence>MPGIFHKVRNSMQHHWQAYQTTPDSLDYGICDSALSVIPSRLCTLYPTCKSIGLKLDALIERINALSNGNSRILYQKFIMLKTSLQTFIENFMKQPASFKGCVNSVVDVVRPLPMGRESSLLNVDIHPRECFQPQKLKHRGKTMNPLHHDAIGNLEVLVRHPLNTDTSIGLPDCKANIMTPENTYPLVYSSITVSVTPLKSTLRNLGIDARLVNGFMIEESQVLIMSSEISHHSFKSSFQLLNDQGRNLECRNLGT</sequence>
<keyword evidence="2" id="KW-1185">Reference proteome</keyword>
<comment type="caution">
    <text evidence="1">The sequence shown here is derived from an EMBL/GenBank/DDBJ whole genome shotgun (WGS) entry which is preliminary data.</text>
</comment>
<dbReference type="EMBL" id="BMAU01021371">
    <property type="protein sequence ID" value="GFY25586.1"/>
    <property type="molecule type" value="Genomic_DNA"/>
</dbReference>
<organism evidence="1 2">
    <name type="scientific">Trichonephila clavipes</name>
    <name type="common">Golden silk orbweaver</name>
    <name type="synonym">Nephila clavipes</name>
    <dbReference type="NCBI Taxonomy" id="2585209"/>
    <lineage>
        <taxon>Eukaryota</taxon>
        <taxon>Metazoa</taxon>
        <taxon>Ecdysozoa</taxon>
        <taxon>Arthropoda</taxon>
        <taxon>Chelicerata</taxon>
        <taxon>Arachnida</taxon>
        <taxon>Araneae</taxon>
        <taxon>Araneomorphae</taxon>
        <taxon>Entelegynae</taxon>
        <taxon>Araneoidea</taxon>
        <taxon>Nephilidae</taxon>
        <taxon>Trichonephila</taxon>
    </lineage>
</organism>
<proteinExistence type="predicted"/>
<dbReference type="AlphaFoldDB" id="A0A8X6W0G7"/>
<gene>
    <name evidence="1" type="ORF">TNCV_2487061</name>
</gene>
<name>A0A8X6W0G7_TRICX</name>
<protein>
    <submittedName>
        <fullName evidence="1">Uncharacterized protein</fullName>
    </submittedName>
</protein>
<evidence type="ECO:0000313" key="2">
    <source>
        <dbReference type="Proteomes" id="UP000887159"/>
    </source>
</evidence>
<evidence type="ECO:0000313" key="1">
    <source>
        <dbReference type="EMBL" id="GFY25586.1"/>
    </source>
</evidence>
<dbReference type="Proteomes" id="UP000887159">
    <property type="component" value="Unassembled WGS sequence"/>
</dbReference>